<protein>
    <submittedName>
        <fullName evidence="1">Uncharacterized protein</fullName>
    </submittedName>
</protein>
<name>A0A084SJ47_9BACT</name>
<organism evidence="1 2">
    <name type="scientific">Archangium violaceum Cb vi76</name>
    <dbReference type="NCBI Taxonomy" id="1406225"/>
    <lineage>
        <taxon>Bacteria</taxon>
        <taxon>Pseudomonadati</taxon>
        <taxon>Myxococcota</taxon>
        <taxon>Myxococcia</taxon>
        <taxon>Myxococcales</taxon>
        <taxon>Cystobacterineae</taxon>
        <taxon>Archangiaceae</taxon>
        <taxon>Archangium</taxon>
    </lineage>
</organism>
<proteinExistence type="predicted"/>
<evidence type="ECO:0000313" key="1">
    <source>
        <dbReference type="EMBL" id="KFA88482.1"/>
    </source>
</evidence>
<sequence>MRQQLGRECIETPQVAPLPLALLQGVTAEELHGVRPRGVQRLAEQLELRGGRPLLRRQVLP</sequence>
<dbReference type="EMBL" id="JPMI01000291">
    <property type="protein sequence ID" value="KFA88482.1"/>
    <property type="molecule type" value="Genomic_DNA"/>
</dbReference>
<dbReference type="AlphaFoldDB" id="A0A084SJ47"/>
<evidence type="ECO:0000313" key="2">
    <source>
        <dbReference type="Proteomes" id="UP000028547"/>
    </source>
</evidence>
<gene>
    <name evidence="1" type="ORF">Q664_41440</name>
</gene>
<dbReference type="Proteomes" id="UP000028547">
    <property type="component" value="Unassembled WGS sequence"/>
</dbReference>
<accession>A0A084SJ47</accession>
<comment type="caution">
    <text evidence="1">The sequence shown here is derived from an EMBL/GenBank/DDBJ whole genome shotgun (WGS) entry which is preliminary data.</text>
</comment>
<reference evidence="1 2" key="1">
    <citation type="submission" date="2014-07" db="EMBL/GenBank/DDBJ databases">
        <title>Draft Genome Sequence of Gephyronic Acid Producer, Cystobacter violaceus Strain Cb vi76.</title>
        <authorList>
            <person name="Stevens D.C."/>
            <person name="Young J."/>
            <person name="Carmichael R."/>
            <person name="Tan J."/>
            <person name="Taylor R.E."/>
        </authorList>
    </citation>
    <scope>NUCLEOTIDE SEQUENCE [LARGE SCALE GENOMIC DNA]</scope>
    <source>
        <strain evidence="1 2">Cb vi76</strain>
    </source>
</reference>